<evidence type="ECO:0000256" key="1">
    <source>
        <dbReference type="SAM" id="Phobius"/>
    </source>
</evidence>
<organism evidence="2 3">
    <name type="scientific">Candidatus Kaiserbacteria bacterium RIFCSPHIGHO2_01_FULL_48_10</name>
    <dbReference type="NCBI Taxonomy" id="1798476"/>
    <lineage>
        <taxon>Bacteria</taxon>
        <taxon>Candidatus Kaiseribacteriota</taxon>
    </lineage>
</organism>
<evidence type="ECO:0008006" key="4">
    <source>
        <dbReference type="Google" id="ProtNLM"/>
    </source>
</evidence>
<accession>A0A1F6C5F3</accession>
<dbReference type="GO" id="GO:0046872">
    <property type="term" value="F:metal ion binding"/>
    <property type="evidence" value="ECO:0007669"/>
    <property type="project" value="InterPro"/>
</dbReference>
<feature type="transmembrane region" description="Helical" evidence="1">
    <location>
        <begin position="306"/>
        <end position="328"/>
    </location>
</feature>
<proteinExistence type="predicted"/>
<sequence>MESVNGYDPDQLGSQLRVRIFEGATILYDDVFADFLSAGPVPLSTVSAHAQKTYRFEVSFINSADDDYQEKSLGFDLCVGFVGGPLTCGGTVVSDLENDLPSNDGGGGGGGGPLNAPLLTISNEEASAIILEEGTAVIEWDTNLLATSQVVYGLKSGAPYSLNMLTLPYFGYPSGTVEDGTKVTHHIVMLTGLTPGETYVFRAVSRASPPTLSFEREFAFTEDAQARAIAMADATNVTNVPPSFFASEGNAPVGTLSLDSAQISGNVDIHEVVPVTEEVADTNEEVNNLTAAAFLSLPSWVSDFLMSWQTLLTLFVSVMVTLWFLGLLRRRSRETEYEAQTRS</sequence>
<name>A0A1F6C5F3_9BACT</name>
<dbReference type="InterPro" id="IPR008963">
    <property type="entry name" value="Purple_acid_Pase-like_N"/>
</dbReference>
<evidence type="ECO:0000313" key="3">
    <source>
        <dbReference type="Proteomes" id="UP000178249"/>
    </source>
</evidence>
<keyword evidence="1" id="KW-0472">Membrane</keyword>
<keyword evidence="1" id="KW-1133">Transmembrane helix</keyword>
<keyword evidence="1" id="KW-0812">Transmembrane</keyword>
<dbReference type="EMBL" id="MFKP01000010">
    <property type="protein sequence ID" value="OGG44389.1"/>
    <property type="molecule type" value="Genomic_DNA"/>
</dbReference>
<dbReference type="Gene3D" id="2.60.40.380">
    <property type="entry name" value="Purple acid phosphatase-like, N-terminal"/>
    <property type="match status" value="1"/>
</dbReference>
<reference evidence="2 3" key="1">
    <citation type="journal article" date="2016" name="Nat. Commun.">
        <title>Thousands of microbial genomes shed light on interconnected biogeochemical processes in an aquifer system.</title>
        <authorList>
            <person name="Anantharaman K."/>
            <person name="Brown C.T."/>
            <person name="Hug L.A."/>
            <person name="Sharon I."/>
            <person name="Castelle C.J."/>
            <person name="Probst A.J."/>
            <person name="Thomas B.C."/>
            <person name="Singh A."/>
            <person name="Wilkins M.J."/>
            <person name="Karaoz U."/>
            <person name="Brodie E.L."/>
            <person name="Williams K.H."/>
            <person name="Hubbard S.S."/>
            <person name="Banfield J.F."/>
        </authorList>
    </citation>
    <scope>NUCLEOTIDE SEQUENCE [LARGE SCALE GENOMIC DNA]</scope>
</reference>
<comment type="caution">
    <text evidence="2">The sequence shown here is derived from an EMBL/GenBank/DDBJ whole genome shotgun (WGS) entry which is preliminary data.</text>
</comment>
<evidence type="ECO:0000313" key="2">
    <source>
        <dbReference type="EMBL" id="OGG44389.1"/>
    </source>
</evidence>
<dbReference type="GO" id="GO:0003993">
    <property type="term" value="F:acid phosphatase activity"/>
    <property type="evidence" value="ECO:0007669"/>
    <property type="project" value="InterPro"/>
</dbReference>
<gene>
    <name evidence="2" type="ORF">A2841_01810</name>
</gene>
<dbReference type="SUPFAM" id="SSF49363">
    <property type="entry name" value="Purple acid phosphatase, N-terminal domain"/>
    <property type="match status" value="1"/>
</dbReference>
<dbReference type="AlphaFoldDB" id="A0A1F6C5F3"/>
<protein>
    <recommendedName>
        <fullName evidence="4">Purple acid phosphatase N-terminal domain-containing protein</fullName>
    </recommendedName>
</protein>
<dbReference type="Proteomes" id="UP000178249">
    <property type="component" value="Unassembled WGS sequence"/>
</dbReference>